<name>A0AAV4DA89_9GAST</name>
<evidence type="ECO:0000313" key="1">
    <source>
        <dbReference type="EMBL" id="GFO40846.1"/>
    </source>
</evidence>
<reference evidence="1 2" key="1">
    <citation type="journal article" date="2021" name="Elife">
        <title>Chloroplast acquisition without the gene transfer in kleptoplastic sea slugs, Plakobranchus ocellatus.</title>
        <authorList>
            <person name="Maeda T."/>
            <person name="Takahashi S."/>
            <person name="Yoshida T."/>
            <person name="Shimamura S."/>
            <person name="Takaki Y."/>
            <person name="Nagai Y."/>
            <person name="Toyoda A."/>
            <person name="Suzuki Y."/>
            <person name="Arimoto A."/>
            <person name="Ishii H."/>
            <person name="Satoh N."/>
            <person name="Nishiyama T."/>
            <person name="Hasebe M."/>
            <person name="Maruyama T."/>
            <person name="Minagawa J."/>
            <person name="Obokata J."/>
            <person name="Shigenobu S."/>
        </authorList>
    </citation>
    <scope>NUCLEOTIDE SEQUENCE [LARGE SCALE GENOMIC DNA]</scope>
</reference>
<gene>
    <name evidence="1" type="ORF">PoB_006735100</name>
</gene>
<comment type="caution">
    <text evidence="1">The sequence shown here is derived from an EMBL/GenBank/DDBJ whole genome shotgun (WGS) entry which is preliminary data.</text>
</comment>
<organism evidence="1 2">
    <name type="scientific">Plakobranchus ocellatus</name>
    <dbReference type="NCBI Taxonomy" id="259542"/>
    <lineage>
        <taxon>Eukaryota</taxon>
        <taxon>Metazoa</taxon>
        <taxon>Spiralia</taxon>
        <taxon>Lophotrochozoa</taxon>
        <taxon>Mollusca</taxon>
        <taxon>Gastropoda</taxon>
        <taxon>Heterobranchia</taxon>
        <taxon>Euthyneura</taxon>
        <taxon>Panpulmonata</taxon>
        <taxon>Sacoglossa</taxon>
        <taxon>Placobranchoidea</taxon>
        <taxon>Plakobranchidae</taxon>
        <taxon>Plakobranchus</taxon>
    </lineage>
</organism>
<dbReference type="Proteomes" id="UP000735302">
    <property type="component" value="Unassembled WGS sequence"/>
</dbReference>
<evidence type="ECO:0000313" key="2">
    <source>
        <dbReference type="Proteomes" id="UP000735302"/>
    </source>
</evidence>
<proteinExistence type="predicted"/>
<protein>
    <submittedName>
        <fullName evidence="1">Uncharacterized protein</fullName>
    </submittedName>
</protein>
<keyword evidence="2" id="KW-1185">Reference proteome</keyword>
<dbReference type="AlphaFoldDB" id="A0AAV4DA89"/>
<sequence length="121" mass="13688">MFGNSLISFVREHSKSAAAFILSKRRSYPLSVVVRGKTRGFVDWQGKRTVWRCRSLSVPIHQSAYVSGICSGCRMWNKRIFRRECISRLPNLSVTVLICSTIPFSLSSRALPYVTCVTAEL</sequence>
<dbReference type="EMBL" id="BLXT01007646">
    <property type="protein sequence ID" value="GFO40846.1"/>
    <property type="molecule type" value="Genomic_DNA"/>
</dbReference>
<accession>A0AAV4DA89</accession>